<dbReference type="PROSITE" id="PS00211">
    <property type="entry name" value="ABC_TRANSPORTER_1"/>
    <property type="match status" value="1"/>
</dbReference>
<dbReference type="PANTHER" id="PTHR24221">
    <property type="entry name" value="ATP-BINDING CASSETTE SUB-FAMILY B"/>
    <property type="match status" value="1"/>
</dbReference>
<feature type="transmembrane region" description="Helical" evidence="7">
    <location>
        <begin position="136"/>
        <end position="153"/>
    </location>
</feature>
<evidence type="ECO:0000256" key="2">
    <source>
        <dbReference type="ARBA" id="ARBA00022692"/>
    </source>
</evidence>
<evidence type="ECO:0000256" key="3">
    <source>
        <dbReference type="ARBA" id="ARBA00022741"/>
    </source>
</evidence>
<dbReference type="InterPro" id="IPR011527">
    <property type="entry name" value="ABC1_TM_dom"/>
</dbReference>
<name>A0A2I1MBM2_9FIRM</name>
<accession>A0A2I1MBM2</accession>
<feature type="domain" description="ABC transporter" evidence="8">
    <location>
        <begin position="330"/>
        <end position="564"/>
    </location>
</feature>
<dbReference type="Gene3D" id="3.40.50.300">
    <property type="entry name" value="P-loop containing nucleotide triphosphate hydrolases"/>
    <property type="match status" value="1"/>
</dbReference>
<proteinExistence type="predicted"/>
<evidence type="ECO:0000313" key="11">
    <source>
        <dbReference type="Proteomes" id="UP000234335"/>
    </source>
</evidence>
<organism evidence="10 11">
    <name type="scientific">Anaerococcus octavius</name>
    <dbReference type="NCBI Taxonomy" id="54007"/>
    <lineage>
        <taxon>Bacteria</taxon>
        <taxon>Bacillati</taxon>
        <taxon>Bacillota</taxon>
        <taxon>Tissierellia</taxon>
        <taxon>Tissierellales</taxon>
        <taxon>Peptoniphilaceae</taxon>
        <taxon>Anaerococcus</taxon>
    </lineage>
</organism>
<dbReference type="SUPFAM" id="SSF90123">
    <property type="entry name" value="ABC transporter transmembrane region"/>
    <property type="match status" value="1"/>
</dbReference>
<feature type="transmembrane region" description="Helical" evidence="7">
    <location>
        <begin position="159"/>
        <end position="176"/>
    </location>
</feature>
<dbReference type="SUPFAM" id="SSF52540">
    <property type="entry name" value="P-loop containing nucleoside triphosphate hydrolases"/>
    <property type="match status" value="1"/>
</dbReference>
<sequence length="573" mass="64505">MKDYLKNRFALTDEGAKGTSIAIFYSTLKNLSFMLPIFLLMYTIQGLLGLGDFSLKVTIISYIIIAFIMALVLDKDYKTTYNETYKESANLRISLAEKLKDLPLSFYASHDLTDLSQTIMKDVETIEHCLSHSIPGFYGFIISFCIVSILLLIGNVRLALAIIIPILASILLTFLSKNKQKKATGKYYKDQRESARIFQELIDSSTEIKAYNLSESKEKQAIHFVNKLEKNHVATEISQVIPVTLSQIVAKFALGFVMYFGLKELNEGNINILYFSGYLFAAARLIDGVDQFTTFYGEFMYIDSPVEKIKAIELANMQKGHRSDLKSFDITCENLEFSYKDGKKVIDNVSFKSNQDKVSALVGPSGCGKTTLLRLLSRLYDYDKGKITIDGKEINAIDTKDLFSHISMVFQDVILFNGSVMDNIRLGDLSASDDEVLKAARLANCDEFVNKLPMGYKTLIGENGSNLSGGERQRISIARAFLKNAEIILLDEIAASLDVENEKYIQESLNELTKNKTVVLISHRMKSIQNVDQIIVMNEGKIEALGTHEYLLDNSKTYAKMIESSRLSEEFVY</sequence>
<keyword evidence="4 10" id="KW-0067">ATP-binding</keyword>
<evidence type="ECO:0000256" key="4">
    <source>
        <dbReference type="ARBA" id="ARBA00022840"/>
    </source>
</evidence>
<comment type="subcellular location">
    <subcellularLocation>
        <location evidence="1">Cell membrane</location>
        <topology evidence="1">Multi-pass membrane protein</topology>
    </subcellularLocation>
</comment>
<evidence type="ECO:0000256" key="6">
    <source>
        <dbReference type="ARBA" id="ARBA00023136"/>
    </source>
</evidence>
<dbReference type="InterPro" id="IPR036640">
    <property type="entry name" value="ABC1_TM_sf"/>
</dbReference>
<dbReference type="PANTHER" id="PTHR24221:SF397">
    <property type="entry name" value="ABC TRANSPORTER, ATP-BINDING TRANSMEMBRANE PROTEIN"/>
    <property type="match status" value="1"/>
</dbReference>
<dbReference type="InterPro" id="IPR017871">
    <property type="entry name" value="ABC_transporter-like_CS"/>
</dbReference>
<gene>
    <name evidence="10" type="ORF">CYJ34_02085</name>
</gene>
<feature type="transmembrane region" description="Helical" evidence="7">
    <location>
        <begin position="21"/>
        <end position="41"/>
    </location>
</feature>
<dbReference type="GO" id="GO:0005524">
    <property type="term" value="F:ATP binding"/>
    <property type="evidence" value="ECO:0007669"/>
    <property type="project" value="UniProtKB-KW"/>
</dbReference>
<dbReference type="FunFam" id="3.40.50.300:FF:001443">
    <property type="entry name" value="ABC transporter, ATP-binding protein"/>
    <property type="match status" value="1"/>
</dbReference>
<keyword evidence="6 7" id="KW-0472">Membrane</keyword>
<feature type="transmembrane region" description="Helical" evidence="7">
    <location>
        <begin position="53"/>
        <end position="73"/>
    </location>
</feature>
<dbReference type="PROSITE" id="PS50893">
    <property type="entry name" value="ABC_TRANSPORTER_2"/>
    <property type="match status" value="1"/>
</dbReference>
<dbReference type="GO" id="GO:0140359">
    <property type="term" value="F:ABC-type transporter activity"/>
    <property type="evidence" value="ECO:0007669"/>
    <property type="project" value="InterPro"/>
</dbReference>
<keyword evidence="2 7" id="KW-0812">Transmembrane</keyword>
<feature type="domain" description="ABC transmembrane type-1" evidence="9">
    <location>
        <begin position="21"/>
        <end position="300"/>
    </location>
</feature>
<reference evidence="10 11" key="1">
    <citation type="submission" date="2017-12" db="EMBL/GenBank/DDBJ databases">
        <title>Phylogenetic diversity of female urinary microbiome.</title>
        <authorList>
            <person name="Thomas-White K."/>
            <person name="Wolfe A.J."/>
        </authorList>
    </citation>
    <scope>NUCLEOTIDE SEQUENCE [LARGE SCALE GENOMIC DNA]</scope>
    <source>
        <strain evidence="10 11">UMB0119</strain>
    </source>
</reference>
<evidence type="ECO:0000256" key="7">
    <source>
        <dbReference type="SAM" id="Phobius"/>
    </source>
</evidence>
<dbReference type="InterPro" id="IPR003439">
    <property type="entry name" value="ABC_transporter-like_ATP-bd"/>
</dbReference>
<dbReference type="PROSITE" id="PS50929">
    <property type="entry name" value="ABC_TM1F"/>
    <property type="match status" value="1"/>
</dbReference>
<dbReference type="Pfam" id="PF00005">
    <property type="entry name" value="ABC_tran"/>
    <property type="match status" value="1"/>
</dbReference>
<keyword evidence="5 7" id="KW-1133">Transmembrane helix</keyword>
<keyword evidence="11" id="KW-1185">Reference proteome</keyword>
<dbReference type="Gene3D" id="1.20.1560.10">
    <property type="entry name" value="ABC transporter type 1, transmembrane domain"/>
    <property type="match status" value="1"/>
</dbReference>
<dbReference type="GO" id="GO:0016887">
    <property type="term" value="F:ATP hydrolysis activity"/>
    <property type="evidence" value="ECO:0007669"/>
    <property type="project" value="InterPro"/>
</dbReference>
<dbReference type="InterPro" id="IPR027417">
    <property type="entry name" value="P-loop_NTPase"/>
</dbReference>
<protein>
    <submittedName>
        <fullName evidence="10">ABC transporter ATP-binding protein</fullName>
    </submittedName>
</protein>
<evidence type="ECO:0000313" key="10">
    <source>
        <dbReference type="EMBL" id="PKZ17524.1"/>
    </source>
</evidence>
<evidence type="ECO:0000256" key="1">
    <source>
        <dbReference type="ARBA" id="ARBA00004651"/>
    </source>
</evidence>
<dbReference type="EMBL" id="PKGS01000001">
    <property type="protein sequence ID" value="PKZ17524.1"/>
    <property type="molecule type" value="Genomic_DNA"/>
</dbReference>
<dbReference type="RefSeq" id="WP_101539684.1">
    <property type="nucleotide sequence ID" value="NZ_PKGS01000001.1"/>
</dbReference>
<dbReference type="InterPro" id="IPR039421">
    <property type="entry name" value="Type_1_exporter"/>
</dbReference>
<dbReference type="Proteomes" id="UP000234335">
    <property type="component" value="Unassembled WGS sequence"/>
</dbReference>
<dbReference type="InterPro" id="IPR003593">
    <property type="entry name" value="AAA+_ATPase"/>
</dbReference>
<dbReference type="AlphaFoldDB" id="A0A2I1MBM2"/>
<dbReference type="Pfam" id="PF00664">
    <property type="entry name" value="ABC_membrane"/>
    <property type="match status" value="1"/>
</dbReference>
<keyword evidence="3" id="KW-0547">Nucleotide-binding</keyword>
<dbReference type="GO" id="GO:0005886">
    <property type="term" value="C:plasma membrane"/>
    <property type="evidence" value="ECO:0007669"/>
    <property type="project" value="UniProtKB-SubCell"/>
</dbReference>
<dbReference type="GO" id="GO:0034040">
    <property type="term" value="F:ATPase-coupled lipid transmembrane transporter activity"/>
    <property type="evidence" value="ECO:0007669"/>
    <property type="project" value="TreeGrafter"/>
</dbReference>
<evidence type="ECO:0000256" key="5">
    <source>
        <dbReference type="ARBA" id="ARBA00022989"/>
    </source>
</evidence>
<evidence type="ECO:0000259" key="9">
    <source>
        <dbReference type="PROSITE" id="PS50929"/>
    </source>
</evidence>
<comment type="caution">
    <text evidence="10">The sequence shown here is derived from an EMBL/GenBank/DDBJ whole genome shotgun (WGS) entry which is preliminary data.</text>
</comment>
<dbReference type="SMART" id="SM00382">
    <property type="entry name" value="AAA"/>
    <property type="match status" value="1"/>
</dbReference>
<evidence type="ECO:0000259" key="8">
    <source>
        <dbReference type="PROSITE" id="PS50893"/>
    </source>
</evidence>